<sequence>MLPIHEVIANPKAREIYFTVRKHGTVSKQTLLDESGLTISTLTRILDELLSQELLVEVGFGESTGGRRPTLYETNPSYAYLLGLEISRTHAKLVLTDFHLRLLGEHTWSMDAGLTPELLMESLHRQGLQMLDAASVQLSRVAGLGIGAVGPLDRTAGVILNPARFPAEGWSQVHIKEQLEQRLGVPVYLDNGANTALLGEYWAGSNRMHQHLLYLHAGIGLRSAIMNDGRLLYGMTDTEGAVGQMIIDLPGVPPQIPGGNAGAWESYVSVRTLEGQAREAWRLDSSTSLRALAEHAEALEFVHLLEALRERDPVMVRLFDEMAVACGIGLANLINILHPEEVILGGPLFLAADFYETATRIALERTYYRGQYNVRFTRSSLGERAVATGACALVLHQLTS</sequence>
<keyword evidence="3" id="KW-0859">Xylose metabolism</keyword>
<comment type="function">
    <text evidence="1">Transcriptional repressor of xylose-utilizing enzymes.</text>
</comment>
<dbReference type="Pfam" id="PF00480">
    <property type="entry name" value="ROK"/>
    <property type="match status" value="1"/>
</dbReference>
<proteinExistence type="inferred from homology"/>
<protein>
    <submittedName>
        <fullName evidence="4">NBD/HSP70 family sugar kinase</fullName>
    </submittedName>
</protein>
<comment type="similarity">
    <text evidence="2">Belongs to the ROK (NagC/XylR) family.</text>
</comment>
<dbReference type="EMBL" id="JAGGLV010000024">
    <property type="protein sequence ID" value="MBP2115216.1"/>
    <property type="molecule type" value="Genomic_DNA"/>
</dbReference>
<keyword evidence="3" id="KW-0119">Carbohydrate metabolism</keyword>
<dbReference type="RefSeq" id="WP_209878171.1">
    <property type="nucleotide sequence ID" value="NZ_JAGGLV010000024.1"/>
</dbReference>
<evidence type="ECO:0000256" key="1">
    <source>
        <dbReference type="ARBA" id="ARBA00002486"/>
    </source>
</evidence>
<evidence type="ECO:0000256" key="3">
    <source>
        <dbReference type="ARBA" id="ARBA00022629"/>
    </source>
</evidence>
<comment type="caution">
    <text evidence="4">The sequence shown here is derived from an EMBL/GenBank/DDBJ whole genome shotgun (WGS) entry which is preliminary data.</text>
</comment>
<keyword evidence="4" id="KW-0808">Transferase</keyword>
<dbReference type="PANTHER" id="PTHR18964:SF149">
    <property type="entry name" value="BIFUNCTIONAL UDP-N-ACETYLGLUCOSAMINE 2-EPIMERASE_N-ACETYLMANNOSAMINE KINASE"/>
    <property type="match status" value="1"/>
</dbReference>
<gene>
    <name evidence="4" type="ORF">J2Z70_005402</name>
</gene>
<dbReference type="InterPro" id="IPR036390">
    <property type="entry name" value="WH_DNA-bd_sf"/>
</dbReference>
<evidence type="ECO:0000313" key="5">
    <source>
        <dbReference type="Proteomes" id="UP000773462"/>
    </source>
</evidence>
<keyword evidence="4" id="KW-0418">Kinase</keyword>
<dbReference type="PANTHER" id="PTHR18964">
    <property type="entry name" value="ROK (REPRESSOR, ORF, KINASE) FAMILY"/>
    <property type="match status" value="1"/>
</dbReference>
<dbReference type="InterPro" id="IPR000600">
    <property type="entry name" value="ROK"/>
</dbReference>
<dbReference type="InterPro" id="IPR036388">
    <property type="entry name" value="WH-like_DNA-bd_sf"/>
</dbReference>
<dbReference type="InterPro" id="IPR043129">
    <property type="entry name" value="ATPase_NBD"/>
</dbReference>
<organism evidence="4 5">
    <name type="scientific">Paenibacillus silagei</name>
    <dbReference type="NCBI Taxonomy" id="1670801"/>
    <lineage>
        <taxon>Bacteria</taxon>
        <taxon>Bacillati</taxon>
        <taxon>Bacillota</taxon>
        <taxon>Bacilli</taxon>
        <taxon>Bacillales</taxon>
        <taxon>Paenibacillaceae</taxon>
        <taxon>Paenibacillus</taxon>
    </lineage>
</organism>
<reference evidence="4 5" key="1">
    <citation type="submission" date="2021-03" db="EMBL/GenBank/DDBJ databases">
        <title>Genomic Encyclopedia of Type Strains, Phase IV (KMG-IV): sequencing the most valuable type-strain genomes for metagenomic binning, comparative biology and taxonomic classification.</title>
        <authorList>
            <person name="Goeker M."/>
        </authorList>
    </citation>
    <scope>NUCLEOTIDE SEQUENCE [LARGE SCALE GENOMIC DNA]</scope>
    <source>
        <strain evidence="4 5">DSM 101953</strain>
    </source>
</reference>
<dbReference type="GO" id="GO:0016301">
    <property type="term" value="F:kinase activity"/>
    <property type="evidence" value="ECO:0007669"/>
    <property type="project" value="UniProtKB-KW"/>
</dbReference>
<dbReference type="SUPFAM" id="SSF53067">
    <property type="entry name" value="Actin-like ATPase domain"/>
    <property type="match status" value="1"/>
</dbReference>
<dbReference type="SUPFAM" id="SSF46785">
    <property type="entry name" value="Winged helix' DNA-binding domain"/>
    <property type="match status" value="1"/>
</dbReference>
<name>A0ABS4NYU0_9BACL</name>
<dbReference type="Gene3D" id="1.10.10.10">
    <property type="entry name" value="Winged helix-like DNA-binding domain superfamily/Winged helix DNA-binding domain"/>
    <property type="match status" value="1"/>
</dbReference>
<keyword evidence="5" id="KW-1185">Reference proteome</keyword>
<evidence type="ECO:0000313" key="4">
    <source>
        <dbReference type="EMBL" id="MBP2115216.1"/>
    </source>
</evidence>
<dbReference type="Proteomes" id="UP000773462">
    <property type="component" value="Unassembled WGS sequence"/>
</dbReference>
<evidence type="ECO:0000256" key="2">
    <source>
        <dbReference type="ARBA" id="ARBA00006479"/>
    </source>
</evidence>
<accession>A0ABS4NYU0</accession>
<dbReference type="Gene3D" id="3.30.420.40">
    <property type="match status" value="2"/>
</dbReference>